<name>A0ABX3AIU0_9FIRM</name>
<evidence type="ECO:0000313" key="1">
    <source>
        <dbReference type="EMBL" id="ODR57054.1"/>
    </source>
</evidence>
<dbReference type="Proteomes" id="UP000094869">
    <property type="component" value="Unassembled WGS sequence"/>
</dbReference>
<reference evidence="1 2" key="1">
    <citation type="submission" date="2016-08" db="EMBL/GenBank/DDBJ databases">
        <title>Characterization of Isolates of Eisenbergiella tayi Derived from Blood Cultures, Using Whole Genome Sequencing.</title>
        <authorList>
            <person name="Bernier A.-M."/>
            <person name="Burdz T."/>
            <person name="Wiebe D."/>
            <person name="Bernard K."/>
        </authorList>
    </citation>
    <scope>NUCLEOTIDE SEQUENCE [LARGE SCALE GENOMIC DNA]</scope>
    <source>
        <strain evidence="1 2">NML120146</strain>
    </source>
</reference>
<sequence>MNIFKTTGDILGCRDGDLAESSLHSFFTLAKQVRMQLGKRGYLLDNYLSLFFEAVNNSLTTDTSEEGMGSAETYQALCDQVLKNTDLQGGSPFAAKLGDILKEHPFISSFQESDTQRELLFAFAADIFLDEAVTQFFTEQKDSMSNTLDIIKLGDLYRQIEAIVGEPMAETLNLRLKQTFLIAPLAAVFRQAFTHSLLFKLTHRDSETSRQVFQLLLDNFAPPTEAGTSLP</sequence>
<organism evidence="1 2">
    <name type="scientific">Eisenbergiella tayi</name>
    <dbReference type="NCBI Taxonomy" id="1432052"/>
    <lineage>
        <taxon>Bacteria</taxon>
        <taxon>Bacillati</taxon>
        <taxon>Bacillota</taxon>
        <taxon>Clostridia</taxon>
        <taxon>Lachnospirales</taxon>
        <taxon>Lachnospiraceae</taxon>
        <taxon>Eisenbergiella</taxon>
    </lineage>
</organism>
<keyword evidence="2" id="KW-1185">Reference proteome</keyword>
<protein>
    <submittedName>
        <fullName evidence="1">Uncharacterized protein</fullName>
    </submittedName>
</protein>
<evidence type="ECO:0000313" key="2">
    <source>
        <dbReference type="Proteomes" id="UP000094869"/>
    </source>
</evidence>
<gene>
    <name evidence="1" type="ORF">BEI63_12880</name>
</gene>
<dbReference type="EMBL" id="MEHD01000022">
    <property type="protein sequence ID" value="ODR57054.1"/>
    <property type="molecule type" value="Genomic_DNA"/>
</dbReference>
<accession>A0ABX3AIU0</accession>
<comment type="caution">
    <text evidence="1">The sequence shown here is derived from an EMBL/GenBank/DDBJ whole genome shotgun (WGS) entry which is preliminary data.</text>
</comment>
<dbReference type="RefSeq" id="WP_069410241.1">
    <property type="nucleotide sequence ID" value="NZ_JAYAZY010000011.1"/>
</dbReference>
<proteinExistence type="predicted"/>